<feature type="domain" description="HTH araC/xylS-type" evidence="5">
    <location>
        <begin position="177"/>
        <end position="254"/>
    </location>
</feature>
<name>A0A679JEQ1_VARPD</name>
<protein>
    <submittedName>
        <fullName evidence="6">HTH-type transcriptional regulator NimR</fullName>
    </submittedName>
</protein>
<dbReference type="SUPFAM" id="SSF51182">
    <property type="entry name" value="RmlC-like cupins"/>
    <property type="match status" value="1"/>
</dbReference>
<dbReference type="InterPro" id="IPR011051">
    <property type="entry name" value="RmlC_Cupin_sf"/>
</dbReference>
<dbReference type="PANTHER" id="PTHR11019:SF159">
    <property type="entry name" value="TRANSCRIPTIONAL REGULATOR-RELATED"/>
    <property type="match status" value="1"/>
</dbReference>
<keyword evidence="1" id="KW-0678">Repressor</keyword>
<dbReference type="Gene3D" id="2.60.120.10">
    <property type="entry name" value="Jelly Rolls"/>
    <property type="match status" value="1"/>
</dbReference>
<dbReference type="EMBL" id="LR743507">
    <property type="protein sequence ID" value="CAA2108705.1"/>
    <property type="molecule type" value="Genomic_DNA"/>
</dbReference>
<dbReference type="InterPro" id="IPR009057">
    <property type="entry name" value="Homeodomain-like_sf"/>
</dbReference>
<dbReference type="GO" id="GO:0043565">
    <property type="term" value="F:sequence-specific DNA binding"/>
    <property type="evidence" value="ECO:0007669"/>
    <property type="project" value="InterPro"/>
</dbReference>
<sequence length="254" mass="28139">MRNISIDTVDAIDRPVLAIGTDYPPGHLLHTHSHRRAQFLYGATGVMEVGSDDGAWVVPPQRGVWIPAGKPHRVRMLGVSTRSLYIEPRAVPRQGDQCQVLNVSPLLRQLLMEAVDLPPEYDRQSRDGVLMRLVLHELSRAEVLPLHVPLPRDAALAMLCVDFLRQPDVHAAPAAWAARLNVSERTFNRRFGLETGMSFGKWRQRACVLVALSRLAAGEPVTAVALDMGYDSPGAFSTMFRKTLGRPPSHFGML</sequence>
<dbReference type="InterPro" id="IPR003313">
    <property type="entry name" value="AraC-bd"/>
</dbReference>
<dbReference type="Gene3D" id="1.10.10.60">
    <property type="entry name" value="Homeodomain-like"/>
    <property type="match status" value="1"/>
</dbReference>
<reference evidence="6" key="1">
    <citation type="submission" date="2019-12" db="EMBL/GenBank/DDBJ databases">
        <authorList>
            <person name="Cremers G."/>
        </authorList>
    </citation>
    <scope>NUCLEOTIDE SEQUENCE</scope>
    <source>
        <strain evidence="6">Vvax</strain>
    </source>
</reference>
<evidence type="ECO:0000313" key="6">
    <source>
        <dbReference type="EMBL" id="CAA2108705.1"/>
    </source>
</evidence>
<dbReference type="SMART" id="SM00342">
    <property type="entry name" value="HTH_ARAC"/>
    <property type="match status" value="1"/>
</dbReference>
<dbReference type="AlphaFoldDB" id="A0A679JEQ1"/>
<proteinExistence type="predicted"/>
<evidence type="ECO:0000256" key="2">
    <source>
        <dbReference type="ARBA" id="ARBA00023015"/>
    </source>
</evidence>
<dbReference type="PROSITE" id="PS00041">
    <property type="entry name" value="HTH_ARAC_FAMILY_1"/>
    <property type="match status" value="1"/>
</dbReference>
<dbReference type="RefSeq" id="WP_339092702.1">
    <property type="nucleotide sequence ID" value="NZ_LR743507.1"/>
</dbReference>
<gene>
    <name evidence="6" type="primary">nimR_4</name>
    <name evidence="6" type="ORF">VVAX_05208</name>
</gene>
<dbReference type="SUPFAM" id="SSF46689">
    <property type="entry name" value="Homeodomain-like"/>
    <property type="match status" value="1"/>
</dbReference>
<dbReference type="InterPro" id="IPR018062">
    <property type="entry name" value="HTH_AraC-typ_CS"/>
</dbReference>
<dbReference type="Pfam" id="PF02311">
    <property type="entry name" value="AraC_binding"/>
    <property type="match status" value="1"/>
</dbReference>
<evidence type="ECO:0000256" key="1">
    <source>
        <dbReference type="ARBA" id="ARBA00022491"/>
    </source>
</evidence>
<dbReference type="InterPro" id="IPR014710">
    <property type="entry name" value="RmlC-like_jellyroll"/>
</dbReference>
<dbReference type="InterPro" id="IPR018060">
    <property type="entry name" value="HTH_AraC"/>
</dbReference>
<keyword evidence="4" id="KW-0804">Transcription</keyword>
<dbReference type="Pfam" id="PF12833">
    <property type="entry name" value="HTH_18"/>
    <property type="match status" value="1"/>
</dbReference>
<evidence type="ECO:0000256" key="4">
    <source>
        <dbReference type="ARBA" id="ARBA00023163"/>
    </source>
</evidence>
<evidence type="ECO:0000256" key="3">
    <source>
        <dbReference type="ARBA" id="ARBA00023125"/>
    </source>
</evidence>
<keyword evidence="2" id="KW-0805">Transcription regulation</keyword>
<evidence type="ECO:0000259" key="5">
    <source>
        <dbReference type="PROSITE" id="PS01124"/>
    </source>
</evidence>
<dbReference type="CDD" id="cd06124">
    <property type="entry name" value="cupin_NimR-like_N"/>
    <property type="match status" value="1"/>
</dbReference>
<dbReference type="PROSITE" id="PS01124">
    <property type="entry name" value="HTH_ARAC_FAMILY_2"/>
    <property type="match status" value="1"/>
</dbReference>
<keyword evidence="3" id="KW-0238">DNA-binding</keyword>
<dbReference type="GO" id="GO:0003700">
    <property type="term" value="F:DNA-binding transcription factor activity"/>
    <property type="evidence" value="ECO:0007669"/>
    <property type="project" value="InterPro"/>
</dbReference>
<dbReference type="FunFam" id="1.10.10.60:FF:000132">
    <property type="entry name" value="AraC family transcriptional regulator"/>
    <property type="match status" value="1"/>
</dbReference>
<accession>A0A679JEQ1</accession>
<organism evidence="6">
    <name type="scientific">Variovorax paradoxus</name>
    <dbReference type="NCBI Taxonomy" id="34073"/>
    <lineage>
        <taxon>Bacteria</taxon>
        <taxon>Pseudomonadati</taxon>
        <taxon>Pseudomonadota</taxon>
        <taxon>Betaproteobacteria</taxon>
        <taxon>Burkholderiales</taxon>
        <taxon>Comamonadaceae</taxon>
        <taxon>Variovorax</taxon>
    </lineage>
</organism>
<dbReference type="PANTHER" id="PTHR11019">
    <property type="entry name" value="HTH-TYPE TRANSCRIPTIONAL REGULATOR NIMR"/>
    <property type="match status" value="1"/>
</dbReference>